<evidence type="ECO:0000313" key="2">
    <source>
        <dbReference type="Proteomes" id="UP000887116"/>
    </source>
</evidence>
<proteinExistence type="predicted"/>
<gene>
    <name evidence="1" type="ORF">TNCT_230961</name>
</gene>
<dbReference type="AlphaFoldDB" id="A0A8X6M5Q4"/>
<dbReference type="Proteomes" id="UP000887116">
    <property type="component" value="Unassembled WGS sequence"/>
</dbReference>
<name>A0A8X6M5Q4_TRICU</name>
<dbReference type="EMBL" id="BMAO01039667">
    <property type="protein sequence ID" value="GFR32902.1"/>
    <property type="molecule type" value="Genomic_DNA"/>
</dbReference>
<comment type="caution">
    <text evidence="1">The sequence shown here is derived from an EMBL/GenBank/DDBJ whole genome shotgun (WGS) entry which is preliminary data.</text>
</comment>
<sequence>MIYYPGSSMGRVFRNQKTEGRMKKYTYPPDDAASPRRYMVVIRTKTTMWDARPLRVEFAKYSSCRRTSNSDTFHYSANSQLPSTEAWMQRILQLVNSGERENLQT</sequence>
<accession>A0A8X6M5Q4</accession>
<keyword evidence="2" id="KW-1185">Reference proteome</keyword>
<evidence type="ECO:0000313" key="1">
    <source>
        <dbReference type="EMBL" id="GFR32902.1"/>
    </source>
</evidence>
<protein>
    <submittedName>
        <fullName evidence="1">Uncharacterized protein</fullName>
    </submittedName>
</protein>
<reference evidence="1" key="1">
    <citation type="submission" date="2020-07" db="EMBL/GenBank/DDBJ databases">
        <title>Multicomponent nature underlies the extraordinary mechanical properties of spider dragline silk.</title>
        <authorList>
            <person name="Kono N."/>
            <person name="Nakamura H."/>
            <person name="Mori M."/>
            <person name="Yoshida Y."/>
            <person name="Ohtoshi R."/>
            <person name="Malay A.D."/>
            <person name="Moran D.A.P."/>
            <person name="Tomita M."/>
            <person name="Numata K."/>
            <person name="Arakawa K."/>
        </authorList>
    </citation>
    <scope>NUCLEOTIDE SEQUENCE</scope>
</reference>
<organism evidence="1 2">
    <name type="scientific">Trichonephila clavata</name>
    <name type="common">Joro spider</name>
    <name type="synonym">Nephila clavata</name>
    <dbReference type="NCBI Taxonomy" id="2740835"/>
    <lineage>
        <taxon>Eukaryota</taxon>
        <taxon>Metazoa</taxon>
        <taxon>Ecdysozoa</taxon>
        <taxon>Arthropoda</taxon>
        <taxon>Chelicerata</taxon>
        <taxon>Arachnida</taxon>
        <taxon>Araneae</taxon>
        <taxon>Araneomorphae</taxon>
        <taxon>Entelegynae</taxon>
        <taxon>Araneoidea</taxon>
        <taxon>Nephilidae</taxon>
        <taxon>Trichonephila</taxon>
    </lineage>
</organism>